<organism evidence="1 2">
    <name type="scientific">Phanerochaete sordida</name>
    <dbReference type="NCBI Taxonomy" id="48140"/>
    <lineage>
        <taxon>Eukaryota</taxon>
        <taxon>Fungi</taxon>
        <taxon>Dikarya</taxon>
        <taxon>Basidiomycota</taxon>
        <taxon>Agaricomycotina</taxon>
        <taxon>Agaricomycetes</taxon>
        <taxon>Polyporales</taxon>
        <taxon>Phanerochaetaceae</taxon>
        <taxon>Phanerochaete</taxon>
    </lineage>
</organism>
<dbReference type="AlphaFoldDB" id="A0A9P3L9L7"/>
<dbReference type="Proteomes" id="UP000703269">
    <property type="component" value="Unassembled WGS sequence"/>
</dbReference>
<comment type="caution">
    <text evidence="1">The sequence shown here is derived from an EMBL/GenBank/DDBJ whole genome shotgun (WGS) entry which is preliminary data.</text>
</comment>
<evidence type="ECO:0000313" key="2">
    <source>
        <dbReference type="Proteomes" id="UP000703269"/>
    </source>
</evidence>
<dbReference type="EMBL" id="BPQB01000004">
    <property type="protein sequence ID" value="GJE86664.1"/>
    <property type="molecule type" value="Genomic_DNA"/>
</dbReference>
<protein>
    <submittedName>
        <fullName evidence="1">Uncharacterized protein</fullName>
    </submittedName>
</protein>
<name>A0A9P3L9L7_9APHY</name>
<evidence type="ECO:0000313" key="1">
    <source>
        <dbReference type="EMBL" id="GJE86664.1"/>
    </source>
</evidence>
<sequence>MHLVTSCVKVCTPMLAPHCARSTEQRPCWHSQESHQCGDGDTAYGSHISSFDEWVIPTEREGTEDERTPLSSSFEISQ</sequence>
<proteinExistence type="predicted"/>
<accession>A0A9P3L9L7</accession>
<keyword evidence="2" id="KW-1185">Reference proteome</keyword>
<gene>
    <name evidence="1" type="ORF">PsYK624_027450</name>
</gene>
<reference evidence="1 2" key="1">
    <citation type="submission" date="2021-08" db="EMBL/GenBank/DDBJ databases">
        <title>Draft Genome Sequence of Phanerochaete sordida strain YK-624.</title>
        <authorList>
            <person name="Mori T."/>
            <person name="Dohra H."/>
            <person name="Suzuki T."/>
            <person name="Kawagishi H."/>
            <person name="Hirai H."/>
        </authorList>
    </citation>
    <scope>NUCLEOTIDE SEQUENCE [LARGE SCALE GENOMIC DNA]</scope>
    <source>
        <strain evidence="1 2">YK-624</strain>
    </source>
</reference>